<evidence type="ECO:0000313" key="2">
    <source>
        <dbReference type="Proteomes" id="UP000007947"/>
    </source>
</evidence>
<gene>
    <name evidence="1" type="ordered locus">MLP_05770</name>
</gene>
<keyword evidence="2" id="KW-1185">Reference proteome</keyword>
<dbReference type="EMBL" id="AP012204">
    <property type="protein sequence ID" value="BAK33591.1"/>
    <property type="molecule type" value="Genomic_DNA"/>
</dbReference>
<accession>F5XK95</accession>
<dbReference type="Proteomes" id="UP000007947">
    <property type="component" value="Chromosome"/>
</dbReference>
<protein>
    <submittedName>
        <fullName evidence="1">Uncharacterized protein</fullName>
    </submittedName>
</protein>
<dbReference type="HOGENOM" id="CLU_3045407_0_0_11"/>
<proteinExistence type="predicted"/>
<dbReference type="KEGG" id="mph:MLP_05770"/>
<sequence length="54" mass="5622">MVRGRKTYGLSDELSHSLLDDGYGADAAFAAAQILGTARSPDSHHGGPDTQHIG</sequence>
<reference evidence="1 2" key="1">
    <citation type="submission" date="2011-05" db="EMBL/GenBank/DDBJ databases">
        <title>Whole genome sequence of Microlunatus phosphovorus NM-1.</title>
        <authorList>
            <person name="Hosoyama A."/>
            <person name="Sasaki K."/>
            <person name="Harada T."/>
            <person name="Igarashi R."/>
            <person name="Kawakoshi A."/>
            <person name="Sasagawa M."/>
            <person name="Fukada J."/>
            <person name="Nakamura S."/>
            <person name="Katano Y."/>
            <person name="Hanada S."/>
            <person name="Kamagata Y."/>
            <person name="Nakamura N."/>
            <person name="Yamazaki S."/>
            <person name="Fujita N."/>
        </authorList>
    </citation>
    <scope>NUCLEOTIDE SEQUENCE [LARGE SCALE GENOMIC DNA]</scope>
    <source>
        <strain evidence="2">ATCC 700054 / DSM 10555 / JCM 9379 / NBRC 101784 / NCIMB 13414 / VKM Ac-1990 / NM-1</strain>
    </source>
</reference>
<name>F5XK95_MICPN</name>
<dbReference type="AlphaFoldDB" id="F5XK95"/>
<organism evidence="1 2">
    <name type="scientific">Microlunatus phosphovorus (strain ATCC 700054 / DSM 10555 / JCM 9379 / NBRC 101784 / NCIMB 13414 / VKM Ac-1990 / NM-1)</name>
    <dbReference type="NCBI Taxonomy" id="1032480"/>
    <lineage>
        <taxon>Bacteria</taxon>
        <taxon>Bacillati</taxon>
        <taxon>Actinomycetota</taxon>
        <taxon>Actinomycetes</taxon>
        <taxon>Propionibacteriales</taxon>
        <taxon>Propionibacteriaceae</taxon>
        <taxon>Microlunatus</taxon>
    </lineage>
</organism>
<evidence type="ECO:0000313" key="1">
    <source>
        <dbReference type="EMBL" id="BAK33591.1"/>
    </source>
</evidence>